<evidence type="ECO:0000256" key="1">
    <source>
        <dbReference type="SAM" id="MobiDB-lite"/>
    </source>
</evidence>
<evidence type="ECO:0000313" key="2">
    <source>
        <dbReference type="EMBL" id="CAK9034018.1"/>
    </source>
</evidence>
<comment type="caution">
    <text evidence="2">The sequence shown here is derived from an EMBL/GenBank/DDBJ whole genome shotgun (WGS) entry which is preliminary data.</text>
</comment>
<organism evidence="2 3">
    <name type="scientific">Durusdinium trenchii</name>
    <dbReference type="NCBI Taxonomy" id="1381693"/>
    <lineage>
        <taxon>Eukaryota</taxon>
        <taxon>Sar</taxon>
        <taxon>Alveolata</taxon>
        <taxon>Dinophyceae</taxon>
        <taxon>Suessiales</taxon>
        <taxon>Symbiodiniaceae</taxon>
        <taxon>Durusdinium</taxon>
    </lineage>
</organism>
<feature type="region of interest" description="Disordered" evidence="1">
    <location>
        <begin position="108"/>
        <end position="128"/>
    </location>
</feature>
<gene>
    <name evidence="2" type="ORF">CCMP2556_LOCUS19302</name>
</gene>
<accession>A0ABP0L4D0</accession>
<protein>
    <submittedName>
        <fullName evidence="2">Uncharacterized protein</fullName>
    </submittedName>
</protein>
<name>A0ABP0L4D0_9DINO</name>
<reference evidence="2 3" key="1">
    <citation type="submission" date="2024-02" db="EMBL/GenBank/DDBJ databases">
        <authorList>
            <person name="Chen Y."/>
            <person name="Shah S."/>
            <person name="Dougan E. K."/>
            <person name="Thang M."/>
            <person name="Chan C."/>
        </authorList>
    </citation>
    <scope>NUCLEOTIDE SEQUENCE [LARGE SCALE GENOMIC DNA]</scope>
</reference>
<keyword evidence="3" id="KW-1185">Reference proteome</keyword>
<sequence length="128" mass="14251">MRGDFEQVEARMQRMERDGLEIDEDALTVLLLAYGYAKPQQTLLAEQMFKQQMLRGKVKATREVLEALRLAVGGARCLQLRRELQIGTTKKSPQEAIDYAAKSAAARTLPATGTKKNTQLGQLPGFRG</sequence>
<evidence type="ECO:0000313" key="3">
    <source>
        <dbReference type="Proteomes" id="UP001642484"/>
    </source>
</evidence>
<dbReference type="EMBL" id="CAXAMN010011112">
    <property type="protein sequence ID" value="CAK9034018.1"/>
    <property type="molecule type" value="Genomic_DNA"/>
</dbReference>
<dbReference type="Proteomes" id="UP001642484">
    <property type="component" value="Unassembled WGS sequence"/>
</dbReference>
<proteinExistence type="predicted"/>